<comment type="function">
    <text evidence="5">Plays a key role in early steps of protein N-linked glycosylation by being involved in the conversion of polyprenol into dolichol. Acts as a polyprenal reductase that mediates the reduction of polyprenal into dolichal in a NADP-dependent mechanism. Dolichols are required for the synthesis of dolichol-linked monosaccharides and the oligosaccharide precursor used for N-glycosylation.</text>
</comment>
<accession>A0A0E9NEK1</accession>
<dbReference type="Proteomes" id="UP000033140">
    <property type="component" value="Unassembled WGS sequence"/>
</dbReference>
<dbReference type="InterPro" id="IPR039698">
    <property type="entry name" value="Dfg10/SRD5A3"/>
</dbReference>
<dbReference type="EC" id="1.3.1.94" evidence="5"/>
<reference evidence="7 8" key="1">
    <citation type="journal article" date="2011" name="J. Gen. Appl. Microbiol.">
        <title>Draft genome sequencing of the enigmatic yeast Saitoella complicata.</title>
        <authorList>
            <person name="Nishida H."/>
            <person name="Hamamoto M."/>
            <person name="Sugiyama J."/>
        </authorList>
    </citation>
    <scope>NUCLEOTIDE SEQUENCE [LARGE SCALE GENOMIC DNA]</scope>
    <source>
        <strain evidence="7 8">NRRL Y-17804</strain>
    </source>
</reference>
<evidence type="ECO:0000256" key="4">
    <source>
        <dbReference type="ARBA" id="ARBA00023136"/>
    </source>
</evidence>
<comment type="pathway">
    <text evidence="5">Protein modification; protein glycosylation.</text>
</comment>
<comment type="caution">
    <text evidence="5">Lacks conserved residue(s) required for the propagation of feature annotation.</text>
</comment>
<feature type="transmembrane region" description="Helical" evidence="5">
    <location>
        <begin position="41"/>
        <end position="59"/>
    </location>
</feature>
<feature type="transmembrane region" description="Helical" evidence="5">
    <location>
        <begin position="181"/>
        <end position="203"/>
    </location>
</feature>
<reference evidence="7 8" key="3">
    <citation type="journal article" date="2015" name="Genome Announc.">
        <title>Draft Genome Sequence of the Archiascomycetous Yeast Saitoella complicata.</title>
        <authorList>
            <person name="Yamauchi K."/>
            <person name="Kondo S."/>
            <person name="Hamamoto M."/>
            <person name="Takahashi Y."/>
            <person name="Ogura Y."/>
            <person name="Hayashi T."/>
            <person name="Nishida H."/>
        </authorList>
    </citation>
    <scope>NUCLEOTIDE SEQUENCE [LARGE SCALE GENOMIC DNA]</scope>
    <source>
        <strain evidence="7 8">NRRL Y-17804</strain>
    </source>
</reference>
<protein>
    <recommendedName>
        <fullName evidence="5">Polyprenal reductase</fullName>
        <ecNumber evidence="5">1.3.1.94</ecNumber>
    </recommendedName>
</protein>
<comment type="similarity">
    <text evidence="5">Belongs to the steroid 5-alpha reductase family. Polyprenal reductase subfamily.</text>
</comment>
<evidence type="ECO:0000313" key="7">
    <source>
        <dbReference type="EMBL" id="GAO48282.1"/>
    </source>
</evidence>
<evidence type="ECO:0000313" key="8">
    <source>
        <dbReference type="Proteomes" id="UP000033140"/>
    </source>
</evidence>
<dbReference type="STRING" id="698492.A0A0E9NEK1"/>
<evidence type="ECO:0000256" key="1">
    <source>
        <dbReference type="ARBA" id="ARBA00004127"/>
    </source>
</evidence>
<comment type="caution">
    <text evidence="7">The sequence shown here is derived from an EMBL/GenBank/DDBJ whole genome shotgun (WGS) entry which is preliminary data.</text>
</comment>
<sequence length="340" mass="37884">MAGVQLGVQAAVNAPSDRCECFAIDIESLHSAYTMLLPLPFLLRAYFLLTSCSVLLAYVTPSLRASFIPYGKTLTSSAKNKSGTGSQAREQKKDSLLDWAASWTVPKKFFKHFYVLSTFVSIGWAWVIIERRWRDAPISPWLSTWRTQSSLEVALTWAMMLIQGVRRLCECFFVERPTQARMWIGHYVVGLGFYSAMSLAVWIEGASNVLDPNSSFQISQLVTPKTMLAVALFIGASVRQCTLHAHLASLRPPTSAASKPEYKLPTHPAFLRTVAPHYTAEIGIYAAMVLANSGSNLTLWCALVWVAVNLSVSATSSREWMIERFGERGRIRWVIMAGVY</sequence>
<dbReference type="PANTHER" id="PTHR14624:SF0">
    <property type="entry name" value="POLYPRENOL REDUCTASE"/>
    <property type="match status" value="1"/>
</dbReference>
<keyword evidence="8" id="KW-1185">Reference proteome</keyword>
<keyword evidence="4 5" id="KW-0472">Membrane</keyword>
<dbReference type="OMA" id="RFYETNF"/>
<organism evidence="7 8">
    <name type="scientific">Saitoella complicata (strain BCRC 22490 / CBS 7301 / JCM 7358 / NBRC 10748 / NRRL Y-17804)</name>
    <dbReference type="NCBI Taxonomy" id="698492"/>
    <lineage>
        <taxon>Eukaryota</taxon>
        <taxon>Fungi</taxon>
        <taxon>Dikarya</taxon>
        <taxon>Ascomycota</taxon>
        <taxon>Taphrinomycotina</taxon>
        <taxon>Taphrinomycotina incertae sedis</taxon>
        <taxon>Saitoella</taxon>
    </lineage>
</organism>
<proteinExistence type="inferred from homology"/>
<feature type="transmembrane region" description="Helical" evidence="5">
    <location>
        <begin position="113"/>
        <end position="129"/>
    </location>
</feature>
<dbReference type="AlphaFoldDB" id="A0A0E9NEK1"/>
<dbReference type="EMBL" id="BACD03000014">
    <property type="protein sequence ID" value="GAO48282.1"/>
    <property type="molecule type" value="Genomic_DNA"/>
</dbReference>
<dbReference type="GO" id="GO:0005789">
    <property type="term" value="C:endoplasmic reticulum membrane"/>
    <property type="evidence" value="ECO:0007669"/>
    <property type="project" value="UniProtKB-SubCell"/>
</dbReference>
<evidence type="ECO:0000256" key="5">
    <source>
        <dbReference type="RuleBase" id="RU367081"/>
    </source>
</evidence>
<dbReference type="GO" id="GO:0016095">
    <property type="term" value="P:polyprenol catabolic process"/>
    <property type="evidence" value="ECO:0007669"/>
    <property type="project" value="UniProtKB-UniRule"/>
</dbReference>
<keyword evidence="5" id="KW-0521">NADP</keyword>
<dbReference type="GO" id="GO:0006488">
    <property type="term" value="P:dolichol-linked oligosaccharide biosynthetic process"/>
    <property type="evidence" value="ECO:0007669"/>
    <property type="project" value="UniProtKB-UniRule"/>
</dbReference>
<reference evidence="7 8" key="2">
    <citation type="journal article" date="2014" name="J. Gen. Appl. Microbiol.">
        <title>The early diverging ascomycetous budding yeast Saitoella complicata has three histone deacetylases belonging to the Clr6, Hos2, and Rpd3 lineages.</title>
        <authorList>
            <person name="Nishida H."/>
            <person name="Matsumoto T."/>
            <person name="Kondo S."/>
            <person name="Hamamoto M."/>
            <person name="Yoshikawa H."/>
        </authorList>
    </citation>
    <scope>NUCLEOTIDE SEQUENCE [LARGE SCALE GENOMIC DNA]</scope>
    <source>
        <strain evidence="7 8">NRRL Y-17804</strain>
    </source>
</reference>
<dbReference type="GO" id="GO:0160198">
    <property type="term" value="F:polyprenal reductase activity"/>
    <property type="evidence" value="ECO:0007669"/>
    <property type="project" value="UniProtKB-EC"/>
</dbReference>
<dbReference type="PANTHER" id="PTHR14624">
    <property type="entry name" value="DFG10 PROTEIN"/>
    <property type="match status" value="1"/>
</dbReference>
<name>A0A0E9NEK1_SAICN</name>
<gene>
    <name evidence="7" type="ORF">G7K_2460-t1</name>
</gene>
<evidence type="ECO:0000256" key="2">
    <source>
        <dbReference type="ARBA" id="ARBA00022692"/>
    </source>
</evidence>
<dbReference type="GO" id="GO:0003865">
    <property type="term" value="F:3-oxo-5-alpha-steroid 4-dehydrogenase activity"/>
    <property type="evidence" value="ECO:0007669"/>
    <property type="project" value="TreeGrafter"/>
</dbReference>
<keyword evidence="2 5" id="KW-0812">Transmembrane</keyword>
<evidence type="ECO:0000256" key="3">
    <source>
        <dbReference type="ARBA" id="ARBA00022989"/>
    </source>
</evidence>
<dbReference type="InterPro" id="IPR001104">
    <property type="entry name" value="3-oxo-5_a-steroid_4-DH_C"/>
</dbReference>
<dbReference type="UniPathway" id="UPA00378"/>
<keyword evidence="5" id="KW-0256">Endoplasmic reticulum</keyword>
<dbReference type="PROSITE" id="PS50244">
    <property type="entry name" value="S5A_REDUCTASE"/>
    <property type="match status" value="1"/>
</dbReference>
<dbReference type="Pfam" id="PF02544">
    <property type="entry name" value="Steroid_dh"/>
    <property type="match status" value="1"/>
</dbReference>
<comment type="subcellular location">
    <subcellularLocation>
        <location evidence="1">Endomembrane system</location>
        <topology evidence="1">Multi-pass membrane protein</topology>
    </subcellularLocation>
    <subcellularLocation>
        <location evidence="5">Endoplasmic reticulum membrane</location>
    </subcellularLocation>
</comment>
<keyword evidence="3 5" id="KW-1133">Transmembrane helix</keyword>
<keyword evidence="5" id="KW-0560">Oxidoreductase</keyword>
<dbReference type="GO" id="GO:0102389">
    <property type="term" value="F:polyprenol reductase activity"/>
    <property type="evidence" value="ECO:0007669"/>
    <property type="project" value="UniProtKB-UniRule"/>
</dbReference>
<evidence type="ECO:0000259" key="6">
    <source>
        <dbReference type="Pfam" id="PF02544"/>
    </source>
</evidence>
<feature type="domain" description="3-oxo-5-alpha-steroid 4-dehydrogenase C-terminal" evidence="6">
    <location>
        <begin position="220"/>
        <end position="339"/>
    </location>
</feature>
<comment type="catalytic activity">
    <reaction evidence="5">
        <text>a di-trans,poly-cis-dolichal + NADP(+) = a di-trans,poly-cis-polyprenal + NADPH + H(+)</text>
        <dbReference type="Rhea" id="RHEA:80727"/>
        <dbReference type="Rhea" id="RHEA-COMP:19536"/>
        <dbReference type="Rhea" id="RHEA-COMP:19537"/>
        <dbReference type="ChEBI" id="CHEBI:15378"/>
        <dbReference type="ChEBI" id="CHEBI:57783"/>
        <dbReference type="ChEBI" id="CHEBI:58349"/>
        <dbReference type="ChEBI" id="CHEBI:231623"/>
        <dbReference type="ChEBI" id="CHEBI:231637"/>
        <dbReference type="EC" id="1.3.1.94"/>
    </reaction>
    <physiologicalReaction direction="right-to-left" evidence="5">
        <dbReference type="Rhea" id="RHEA:80729"/>
    </physiologicalReaction>
</comment>